<organism evidence="2 3">
    <name type="scientific">Kribbella voronezhensis</name>
    <dbReference type="NCBI Taxonomy" id="2512212"/>
    <lineage>
        <taxon>Bacteria</taxon>
        <taxon>Bacillati</taxon>
        <taxon>Actinomycetota</taxon>
        <taxon>Actinomycetes</taxon>
        <taxon>Propionibacteriales</taxon>
        <taxon>Kribbellaceae</taxon>
        <taxon>Kribbella</taxon>
    </lineage>
</organism>
<evidence type="ECO:0000313" key="3">
    <source>
        <dbReference type="Proteomes" id="UP000295151"/>
    </source>
</evidence>
<dbReference type="Gene3D" id="3.90.1150.10">
    <property type="entry name" value="Aspartate Aminotransferase, domain 1"/>
    <property type="match status" value="1"/>
</dbReference>
<dbReference type="Pfam" id="PF00266">
    <property type="entry name" value="Aminotran_5"/>
    <property type="match status" value="1"/>
</dbReference>
<evidence type="ECO:0000259" key="1">
    <source>
        <dbReference type="Pfam" id="PF00266"/>
    </source>
</evidence>
<comment type="caution">
    <text evidence="2">The sequence shown here is derived from an EMBL/GenBank/DDBJ whole genome shotgun (WGS) entry which is preliminary data.</text>
</comment>
<dbReference type="InterPro" id="IPR015421">
    <property type="entry name" value="PyrdxlP-dep_Trfase_major"/>
</dbReference>
<gene>
    <name evidence="2" type="ORF">EV138_4570</name>
</gene>
<dbReference type="InterPro" id="IPR015424">
    <property type="entry name" value="PyrdxlP-dep_Trfase"/>
</dbReference>
<dbReference type="OrthoDB" id="250246at2"/>
<feature type="domain" description="Aminotransferase class V" evidence="1">
    <location>
        <begin position="119"/>
        <end position="277"/>
    </location>
</feature>
<dbReference type="InterPro" id="IPR000192">
    <property type="entry name" value="Aminotrans_V_dom"/>
</dbReference>
<accession>A0A4R7TGJ6</accession>
<dbReference type="Gene3D" id="3.40.640.10">
    <property type="entry name" value="Type I PLP-dependent aspartate aminotransferase-like (Major domain)"/>
    <property type="match status" value="1"/>
</dbReference>
<keyword evidence="2" id="KW-0456">Lyase</keyword>
<dbReference type="InterPro" id="IPR015422">
    <property type="entry name" value="PyrdxlP-dep_Trfase_small"/>
</dbReference>
<dbReference type="PANTHER" id="PTHR43586">
    <property type="entry name" value="CYSTEINE DESULFURASE"/>
    <property type="match status" value="1"/>
</dbReference>
<dbReference type="Proteomes" id="UP000295151">
    <property type="component" value="Unassembled WGS sequence"/>
</dbReference>
<sequence>MTSVAEAQQEFDSAVTYLNTPTFGLPPRRSWDALQQGLADWRGGTANPVSYDDPLQRARTAYGQLVGMDPNLVAVGSQVSAFVGLVAQWLPVGGEVLVAEGEFTSLTFPFLALGHRVREVPLERLADEVRPGTSLVAVSAVQSSDGRVADLDALRATGVRILLDTTQAIGWLPIDASQYAFTAAGGYKWLLAPRGTAYFTVQPELLDELTPLNANWYAGEEPWNSIYGSPLRLATNARRLDLSPAWHCWIAAAPALELLREVGIPALYEHSTGLAERFRGETGLKAPAFASAIVSAGADDDVPGLLEKAGIIASFRAGRLRLGFHLSTTERDVEHAAAVLRDHISD</sequence>
<name>A0A4R7TGJ6_9ACTN</name>
<dbReference type="GO" id="GO:0016829">
    <property type="term" value="F:lyase activity"/>
    <property type="evidence" value="ECO:0007669"/>
    <property type="project" value="UniProtKB-KW"/>
</dbReference>
<dbReference type="EMBL" id="SOCE01000001">
    <property type="protein sequence ID" value="TDU90969.1"/>
    <property type="molecule type" value="Genomic_DNA"/>
</dbReference>
<dbReference type="SUPFAM" id="SSF53383">
    <property type="entry name" value="PLP-dependent transferases"/>
    <property type="match status" value="1"/>
</dbReference>
<dbReference type="PANTHER" id="PTHR43586:SF21">
    <property type="entry name" value="PYRIDOXAL PHOSPHATE (PLP)-DEPENDENT ASPARTATE AMINOTRANSFERASE SUPERFAMILY"/>
    <property type="match status" value="1"/>
</dbReference>
<evidence type="ECO:0000313" key="2">
    <source>
        <dbReference type="EMBL" id="TDU90969.1"/>
    </source>
</evidence>
<protein>
    <submittedName>
        <fullName evidence="2">Selenocysteine lyase/cysteine desulfurase</fullName>
    </submittedName>
</protein>
<proteinExistence type="predicted"/>
<dbReference type="RefSeq" id="WP_133980780.1">
    <property type="nucleotide sequence ID" value="NZ_SOCE01000001.1"/>
</dbReference>
<keyword evidence="3" id="KW-1185">Reference proteome</keyword>
<dbReference type="AlphaFoldDB" id="A0A4R7TGJ6"/>
<reference evidence="2 3" key="1">
    <citation type="submission" date="2019-03" db="EMBL/GenBank/DDBJ databases">
        <title>Genomic Encyclopedia of Type Strains, Phase III (KMG-III): the genomes of soil and plant-associated and newly described type strains.</title>
        <authorList>
            <person name="Whitman W."/>
        </authorList>
    </citation>
    <scope>NUCLEOTIDE SEQUENCE [LARGE SCALE GENOMIC DNA]</scope>
    <source>
        <strain evidence="2 3">VKM Ac-2575</strain>
    </source>
</reference>